<keyword evidence="5" id="KW-0285">Flavoprotein</keyword>
<reference evidence="11" key="1">
    <citation type="submission" date="2019-10" db="EMBL/GenBank/DDBJ databases">
        <title>Description of Paenibacillus glebae sp. nov.</title>
        <authorList>
            <person name="Carlier A."/>
            <person name="Qi S."/>
        </authorList>
    </citation>
    <scope>NUCLEOTIDE SEQUENCE</scope>
    <source>
        <strain evidence="11">LMG 31456</strain>
    </source>
</reference>
<dbReference type="Proteomes" id="UP000641588">
    <property type="component" value="Unassembled WGS sequence"/>
</dbReference>
<keyword evidence="8" id="KW-0560">Oxidoreductase</keyword>
<dbReference type="Gene3D" id="3.40.50.360">
    <property type="match status" value="1"/>
</dbReference>
<comment type="subcellular location">
    <subcellularLocation>
        <location evidence="1">Cytoplasm</location>
    </subcellularLocation>
</comment>
<evidence type="ECO:0000256" key="7">
    <source>
        <dbReference type="ARBA" id="ARBA00022857"/>
    </source>
</evidence>
<feature type="domain" description="NADPH-dependent FMN reductase-like" evidence="10">
    <location>
        <begin position="3"/>
        <end position="148"/>
    </location>
</feature>
<dbReference type="PANTHER" id="PTHR30543">
    <property type="entry name" value="CHROMATE REDUCTASE"/>
    <property type="match status" value="1"/>
</dbReference>
<dbReference type="GO" id="GO:0010181">
    <property type="term" value="F:FMN binding"/>
    <property type="evidence" value="ECO:0007669"/>
    <property type="project" value="TreeGrafter"/>
</dbReference>
<dbReference type="EMBL" id="WHOD01000055">
    <property type="protein sequence ID" value="NOU94322.1"/>
    <property type="molecule type" value="Genomic_DNA"/>
</dbReference>
<evidence type="ECO:0000256" key="5">
    <source>
        <dbReference type="ARBA" id="ARBA00022630"/>
    </source>
</evidence>
<dbReference type="GO" id="GO:0016491">
    <property type="term" value="F:oxidoreductase activity"/>
    <property type="evidence" value="ECO:0007669"/>
    <property type="project" value="UniProtKB-KW"/>
</dbReference>
<gene>
    <name evidence="11" type="ORF">GC093_13995</name>
</gene>
<evidence type="ECO:0000256" key="3">
    <source>
        <dbReference type="ARBA" id="ARBA00011738"/>
    </source>
</evidence>
<evidence type="ECO:0000256" key="2">
    <source>
        <dbReference type="ARBA" id="ARBA00009428"/>
    </source>
</evidence>
<evidence type="ECO:0000256" key="6">
    <source>
        <dbReference type="ARBA" id="ARBA00022643"/>
    </source>
</evidence>
<dbReference type="InterPro" id="IPR005025">
    <property type="entry name" value="FMN_Rdtase-like_dom"/>
</dbReference>
<keyword evidence="9" id="KW-0520">NAD</keyword>
<dbReference type="PANTHER" id="PTHR30543:SF21">
    <property type="entry name" value="NAD(P)H-DEPENDENT FMN REDUCTASE LOT6"/>
    <property type="match status" value="1"/>
</dbReference>
<keyword evidence="7" id="KW-0521">NADP</keyword>
<comment type="caution">
    <text evidence="11">The sequence shown here is derived from an EMBL/GenBank/DDBJ whole genome shotgun (WGS) entry which is preliminary data.</text>
</comment>
<comment type="subunit">
    <text evidence="3">Homodimer.</text>
</comment>
<proteinExistence type="inferred from homology"/>
<dbReference type="GO" id="GO:0005829">
    <property type="term" value="C:cytosol"/>
    <property type="evidence" value="ECO:0007669"/>
    <property type="project" value="TreeGrafter"/>
</dbReference>
<evidence type="ECO:0000313" key="12">
    <source>
        <dbReference type="Proteomes" id="UP000641588"/>
    </source>
</evidence>
<evidence type="ECO:0000313" key="11">
    <source>
        <dbReference type="EMBL" id="NOU94322.1"/>
    </source>
</evidence>
<evidence type="ECO:0000259" key="10">
    <source>
        <dbReference type="Pfam" id="PF03358"/>
    </source>
</evidence>
<organism evidence="11 12">
    <name type="scientific">Paenibacillus foliorum</name>
    <dbReference type="NCBI Taxonomy" id="2654974"/>
    <lineage>
        <taxon>Bacteria</taxon>
        <taxon>Bacillati</taxon>
        <taxon>Bacillota</taxon>
        <taxon>Bacilli</taxon>
        <taxon>Bacillales</taxon>
        <taxon>Paenibacillaceae</taxon>
        <taxon>Paenibacillus</taxon>
    </lineage>
</organism>
<dbReference type="Pfam" id="PF03358">
    <property type="entry name" value="FMN_red"/>
    <property type="match status" value="1"/>
</dbReference>
<dbReference type="SUPFAM" id="SSF52218">
    <property type="entry name" value="Flavoproteins"/>
    <property type="match status" value="1"/>
</dbReference>
<dbReference type="InterPro" id="IPR050712">
    <property type="entry name" value="NAD(P)H-dep_reductase"/>
</dbReference>
<evidence type="ECO:0000256" key="1">
    <source>
        <dbReference type="ARBA" id="ARBA00004496"/>
    </source>
</evidence>
<name>A0A972GV07_9BACL</name>
<keyword evidence="6" id="KW-0288">FMN</keyword>
<protein>
    <submittedName>
        <fullName evidence="11">NADPH-dependent FMN reductase</fullName>
    </submittedName>
</protein>
<comment type="similarity">
    <text evidence="2">Belongs to the azoreductase type 2 family.</text>
</comment>
<evidence type="ECO:0000256" key="4">
    <source>
        <dbReference type="ARBA" id="ARBA00022490"/>
    </source>
</evidence>
<dbReference type="RefSeq" id="WP_171652518.1">
    <property type="nucleotide sequence ID" value="NZ_WHOD01000055.1"/>
</dbReference>
<keyword evidence="4" id="KW-0963">Cytoplasm</keyword>
<evidence type="ECO:0000256" key="8">
    <source>
        <dbReference type="ARBA" id="ARBA00023002"/>
    </source>
</evidence>
<dbReference type="InterPro" id="IPR029039">
    <property type="entry name" value="Flavoprotein-like_sf"/>
</dbReference>
<dbReference type="AlphaFoldDB" id="A0A972GV07"/>
<keyword evidence="12" id="KW-1185">Reference proteome</keyword>
<accession>A0A972GV07</accession>
<sequence>MLKIAIIIGSTRPGRRGEAIARWVHQIAQKRSDAVYELVDIADFNLPLYDEPNPPVLGKYTKQHTLAWSEAIKSFDGYIFVTPEYNHAISGALKNAIDFLFNEWKDKAAGIVSYGGGTGGARAAENLRLILGELHIADVRAQVTLSIFTDFENYSILKPAPRQEATANTMFDQVIAWSGALKSLR</sequence>
<dbReference type="FunFam" id="3.40.50.360:FF:000052">
    <property type="entry name" value="NAD(P)H-dependent FMN reductase LOT6"/>
    <property type="match status" value="1"/>
</dbReference>
<evidence type="ECO:0000256" key="9">
    <source>
        <dbReference type="ARBA" id="ARBA00023027"/>
    </source>
</evidence>